<reference evidence="2" key="1">
    <citation type="submission" date="2025-05" db="UniProtKB">
        <authorList>
            <consortium name="EnsemblMetazoa"/>
        </authorList>
    </citation>
    <scope>IDENTIFICATION</scope>
</reference>
<accession>A0ABM5KP86</accession>
<evidence type="ECO:0000259" key="1">
    <source>
        <dbReference type="Pfam" id="PF16064"/>
    </source>
</evidence>
<dbReference type="RefSeq" id="XP_050511988.1">
    <property type="nucleotide sequence ID" value="XM_050656031.1"/>
</dbReference>
<proteinExistence type="predicted"/>
<dbReference type="Proteomes" id="UP001652700">
    <property type="component" value="Unplaced"/>
</dbReference>
<organism evidence="2 3">
    <name type="scientific">Diabrotica virgifera virgifera</name>
    <name type="common">western corn rootworm</name>
    <dbReference type="NCBI Taxonomy" id="50390"/>
    <lineage>
        <taxon>Eukaryota</taxon>
        <taxon>Metazoa</taxon>
        <taxon>Ecdysozoa</taxon>
        <taxon>Arthropoda</taxon>
        <taxon>Hexapoda</taxon>
        <taxon>Insecta</taxon>
        <taxon>Pterygota</taxon>
        <taxon>Neoptera</taxon>
        <taxon>Endopterygota</taxon>
        <taxon>Coleoptera</taxon>
        <taxon>Polyphaga</taxon>
        <taxon>Cucujiformia</taxon>
        <taxon>Chrysomeloidea</taxon>
        <taxon>Chrysomelidae</taxon>
        <taxon>Galerucinae</taxon>
        <taxon>Diabroticina</taxon>
        <taxon>Diabroticites</taxon>
        <taxon>Diabrotica</taxon>
    </lineage>
</organism>
<feature type="domain" description="DUF4806" evidence="1">
    <location>
        <begin position="117"/>
        <end position="189"/>
    </location>
</feature>
<sequence>MLVSRFETRSGPIFLSKFYNRLLIKAHCIVNIARTDSAVLTLVFMNIFIKSSVFVETDDISVEITDVEHDCKYNTQMLYNMQSLLIEINAKLDELSAYTQQSVEGPVENVLERSSKELPVDTQEELENLEQFLASSENYKSLVQYFAKMGGVNLYDFVKRCLRPVISDTMAMAYSFIGRKGKMNFSKLRLSKAVIESAERSGLQKTRKETEYAVALWLRKAKERYMKQM</sequence>
<dbReference type="GeneID" id="126888026"/>
<dbReference type="EnsemblMetazoa" id="XM_050656031.1">
    <property type="protein sequence ID" value="XP_050511988.1"/>
    <property type="gene ID" value="LOC126888026"/>
</dbReference>
<evidence type="ECO:0000313" key="2">
    <source>
        <dbReference type="EnsemblMetazoa" id="XP_050511988.1"/>
    </source>
</evidence>
<evidence type="ECO:0000313" key="3">
    <source>
        <dbReference type="Proteomes" id="UP001652700"/>
    </source>
</evidence>
<protein>
    <recommendedName>
        <fullName evidence="1">DUF4806 domain-containing protein</fullName>
    </recommendedName>
</protein>
<dbReference type="PANTHER" id="PTHR34153">
    <property type="entry name" value="SI:CH211-262H13.3-RELATED-RELATED"/>
    <property type="match status" value="1"/>
</dbReference>
<dbReference type="InterPro" id="IPR032071">
    <property type="entry name" value="DUF4806"/>
</dbReference>
<keyword evidence="3" id="KW-1185">Reference proteome</keyword>
<name>A0ABM5KP86_DIAVI</name>
<dbReference type="Pfam" id="PF16064">
    <property type="entry name" value="DUF4806"/>
    <property type="match status" value="1"/>
</dbReference>
<dbReference type="PANTHER" id="PTHR34153:SF2">
    <property type="entry name" value="SI:CH211-262H13.3-RELATED"/>
    <property type="match status" value="1"/>
</dbReference>